<dbReference type="Gene3D" id="3.20.20.370">
    <property type="entry name" value="Glycoside hydrolase/deacetylase"/>
    <property type="match status" value="1"/>
</dbReference>
<feature type="domain" description="NodB homology" evidence="3">
    <location>
        <begin position="86"/>
        <end position="291"/>
    </location>
</feature>
<dbReference type="Proteomes" id="UP001469365">
    <property type="component" value="Unassembled WGS sequence"/>
</dbReference>
<sequence>MLWLIAILSVMFLSPGFVHSGGSSVYYTDRVAVLAYHHIDDDTTGDVTISTDRFQGQLVDLGLRGYHFITLEQFRSYMQGQAVPSNAVLVTFDDGYESFYTKAFPVLQRLHVPAVNFVITHDLDHPGESLLPSLTPEEIRTMMAEDSDIDVQCHSDSLHAKSAGGDPLLTARLKNGDSLETDDAYDQRILADTRTSIGKLSMLKTGPVDTYAYPYGAYDSRSVGLLKQAGMQYAFTTQPGIVDRNSDPMQLPRINAGSPYVRMNSLNNTIMHKLQRSSSSTISTHTKRLAP</sequence>
<keyword evidence="5" id="KW-1185">Reference proteome</keyword>
<evidence type="ECO:0000313" key="4">
    <source>
        <dbReference type="EMBL" id="MEK8128932.1"/>
    </source>
</evidence>
<gene>
    <name evidence="4" type="ORF">WMW72_13590</name>
</gene>
<protein>
    <submittedName>
        <fullName evidence="4">Polysaccharide deacetylase family protein</fullName>
        <ecNumber evidence="4">3.-.-.-</ecNumber>
    </submittedName>
</protein>
<dbReference type="PROSITE" id="PS51677">
    <property type="entry name" value="NODB"/>
    <property type="match status" value="1"/>
</dbReference>
<dbReference type="SUPFAM" id="SSF88713">
    <property type="entry name" value="Glycoside hydrolase/deacetylase"/>
    <property type="match status" value="1"/>
</dbReference>
<dbReference type="PANTHER" id="PTHR34216:SF3">
    <property type="entry name" value="POLY-BETA-1,6-N-ACETYL-D-GLUCOSAMINE N-DEACETYLASE"/>
    <property type="match status" value="1"/>
</dbReference>
<dbReference type="GO" id="GO:0016787">
    <property type="term" value="F:hydrolase activity"/>
    <property type="evidence" value="ECO:0007669"/>
    <property type="project" value="UniProtKB-KW"/>
</dbReference>
<evidence type="ECO:0000259" key="3">
    <source>
        <dbReference type="PROSITE" id="PS51677"/>
    </source>
</evidence>
<dbReference type="InterPro" id="IPR011330">
    <property type="entry name" value="Glyco_hydro/deAcase_b/a-brl"/>
</dbReference>
<reference evidence="4 5" key="1">
    <citation type="submission" date="2024-04" db="EMBL/GenBank/DDBJ databases">
        <title>draft genome sequnece of Paenibacillus filicis.</title>
        <authorList>
            <person name="Kim D.-U."/>
        </authorList>
    </citation>
    <scope>NUCLEOTIDE SEQUENCE [LARGE SCALE GENOMIC DNA]</scope>
    <source>
        <strain evidence="4 5">KACC14197</strain>
    </source>
</reference>
<evidence type="ECO:0000256" key="1">
    <source>
        <dbReference type="ARBA" id="ARBA00004613"/>
    </source>
</evidence>
<comment type="subcellular location">
    <subcellularLocation>
        <location evidence="1">Secreted</location>
    </subcellularLocation>
</comment>
<evidence type="ECO:0000313" key="5">
    <source>
        <dbReference type="Proteomes" id="UP001469365"/>
    </source>
</evidence>
<dbReference type="EC" id="3.-.-.-" evidence="4"/>
<accession>A0ABU9DJ86</accession>
<dbReference type="InterPro" id="IPR051398">
    <property type="entry name" value="Polysacch_Deacetylase"/>
</dbReference>
<dbReference type="Pfam" id="PF01522">
    <property type="entry name" value="Polysacc_deac_1"/>
    <property type="match status" value="1"/>
</dbReference>
<organism evidence="4 5">
    <name type="scientific">Paenibacillus filicis</name>
    <dbReference type="NCBI Taxonomy" id="669464"/>
    <lineage>
        <taxon>Bacteria</taxon>
        <taxon>Bacillati</taxon>
        <taxon>Bacillota</taxon>
        <taxon>Bacilli</taxon>
        <taxon>Bacillales</taxon>
        <taxon>Paenibacillaceae</taxon>
        <taxon>Paenibacillus</taxon>
    </lineage>
</organism>
<keyword evidence="4" id="KW-0378">Hydrolase</keyword>
<evidence type="ECO:0000256" key="2">
    <source>
        <dbReference type="ARBA" id="ARBA00022729"/>
    </source>
</evidence>
<dbReference type="PANTHER" id="PTHR34216">
    <property type="match status" value="1"/>
</dbReference>
<dbReference type="RefSeq" id="WP_341416032.1">
    <property type="nucleotide sequence ID" value="NZ_JBBPCC010000008.1"/>
</dbReference>
<dbReference type="CDD" id="cd10918">
    <property type="entry name" value="CE4_NodB_like_5s_6s"/>
    <property type="match status" value="1"/>
</dbReference>
<dbReference type="InterPro" id="IPR002509">
    <property type="entry name" value="NODB_dom"/>
</dbReference>
<keyword evidence="2" id="KW-0732">Signal</keyword>
<proteinExistence type="predicted"/>
<name>A0ABU9DJ86_9BACL</name>
<comment type="caution">
    <text evidence="4">The sequence shown here is derived from an EMBL/GenBank/DDBJ whole genome shotgun (WGS) entry which is preliminary data.</text>
</comment>
<dbReference type="EMBL" id="JBBPCC010000008">
    <property type="protein sequence ID" value="MEK8128932.1"/>
    <property type="molecule type" value="Genomic_DNA"/>
</dbReference>